<proteinExistence type="predicted"/>
<gene>
    <name evidence="1" type="ORF">METZ01_LOCUS326195</name>
</gene>
<feature type="non-terminal residue" evidence="1">
    <location>
        <position position="1"/>
    </location>
</feature>
<protein>
    <submittedName>
        <fullName evidence="1">Uncharacterized protein</fullName>
    </submittedName>
</protein>
<reference evidence="1" key="1">
    <citation type="submission" date="2018-05" db="EMBL/GenBank/DDBJ databases">
        <authorList>
            <person name="Lanie J.A."/>
            <person name="Ng W.-L."/>
            <person name="Kazmierczak K.M."/>
            <person name="Andrzejewski T.M."/>
            <person name="Davidsen T.M."/>
            <person name="Wayne K.J."/>
            <person name="Tettelin H."/>
            <person name="Glass J.I."/>
            <person name="Rusch D."/>
            <person name="Podicherti R."/>
            <person name="Tsui H.-C.T."/>
            <person name="Winkler M.E."/>
        </authorList>
    </citation>
    <scope>NUCLEOTIDE SEQUENCE</scope>
</reference>
<organism evidence="1">
    <name type="scientific">marine metagenome</name>
    <dbReference type="NCBI Taxonomy" id="408172"/>
    <lineage>
        <taxon>unclassified sequences</taxon>
        <taxon>metagenomes</taxon>
        <taxon>ecological metagenomes</taxon>
    </lineage>
</organism>
<dbReference type="EMBL" id="UINC01107743">
    <property type="protein sequence ID" value="SVC73341.1"/>
    <property type="molecule type" value="Genomic_DNA"/>
</dbReference>
<name>A0A382PN16_9ZZZZ</name>
<evidence type="ECO:0000313" key="1">
    <source>
        <dbReference type="EMBL" id="SVC73341.1"/>
    </source>
</evidence>
<dbReference type="AlphaFoldDB" id="A0A382PN16"/>
<sequence>ERGPDNAIIDVAISYPQDLMTQMLEYSGNAVEMSRSEGLH</sequence>
<accession>A0A382PN16</accession>